<reference evidence="3" key="1">
    <citation type="submission" date="2022-10" db="EMBL/GenBank/DDBJ databases">
        <authorList>
            <person name="Chen Y."/>
            <person name="Dougan E. K."/>
            <person name="Chan C."/>
            <person name="Rhodes N."/>
            <person name="Thang M."/>
        </authorList>
    </citation>
    <scope>NUCLEOTIDE SEQUENCE</scope>
</reference>
<name>A0A9P1GHI0_9DINO</name>
<accession>A0A9P1GHI0</accession>
<keyword evidence="2" id="KW-1133">Transmembrane helix</keyword>
<feature type="transmembrane region" description="Helical" evidence="2">
    <location>
        <begin position="156"/>
        <end position="181"/>
    </location>
</feature>
<feature type="transmembrane region" description="Helical" evidence="2">
    <location>
        <begin position="713"/>
        <end position="737"/>
    </location>
</feature>
<evidence type="ECO:0000313" key="3">
    <source>
        <dbReference type="EMBL" id="CAI4013885.1"/>
    </source>
</evidence>
<feature type="compositionally biased region" description="Polar residues" evidence="1">
    <location>
        <begin position="578"/>
        <end position="592"/>
    </location>
</feature>
<keyword evidence="2" id="KW-0812">Transmembrane</keyword>
<feature type="transmembrane region" description="Helical" evidence="2">
    <location>
        <begin position="294"/>
        <end position="313"/>
    </location>
</feature>
<organism evidence="3">
    <name type="scientific">Cladocopium goreaui</name>
    <dbReference type="NCBI Taxonomy" id="2562237"/>
    <lineage>
        <taxon>Eukaryota</taxon>
        <taxon>Sar</taxon>
        <taxon>Alveolata</taxon>
        <taxon>Dinophyceae</taxon>
        <taxon>Suessiales</taxon>
        <taxon>Symbiodiniaceae</taxon>
        <taxon>Cladocopium</taxon>
    </lineage>
</organism>
<feature type="non-terminal residue" evidence="3">
    <location>
        <position position="1"/>
    </location>
</feature>
<dbReference type="EMBL" id="CAMXCT020006079">
    <property type="protein sequence ID" value="CAL1167260.1"/>
    <property type="molecule type" value="Genomic_DNA"/>
</dbReference>
<feature type="region of interest" description="Disordered" evidence="1">
    <location>
        <begin position="1439"/>
        <end position="1462"/>
    </location>
</feature>
<evidence type="ECO:0000256" key="2">
    <source>
        <dbReference type="SAM" id="Phobius"/>
    </source>
</evidence>
<gene>
    <name evidence="3" type="ORF">C1SCF055_LOCUS38826</name>
</gene>
<feature type="transmembrane region" description="Helical" evidence="2">
    <location>
        <begin position="1399"/>
        <end position="1421"/>
    </location>
</feature>
<proteinExistence type="predicted"/>
<evidence type="ECO:0000313" key="5">
    <source>
        <dbReference type="Proteomes" id="UP001152797"/>
    </source>
</evidence>
<feature type="compositionally biased region" description="Basic and acidic residues" evidence="1">
    <location>
        <begin position="496"/>
        <end position="517"/>
    </location>
</feature>
<dbReference type="Proteomes" id="UP001152797">
    <property type="component" value="Unassembled WGS sequence"/>
</dbReference>
<feature type="region of interest" description="Disordered" evidence="1">
    <location>
        <begin position="496"/>
        <end position="519"/>
    </location>
</feature>
<reference evidence="4" key="2">
    <citation type="submission" date="2024-04" db="EMBL/GenBank/DDBJ databases">
        <authorList>
            <person name="Chen Y."/>
            <person name="Shah S."/>
            <person name="Dougan E. K."/>
            <person name="Thang M."/>
            <person name="Chan C."/>
        </authorList>
    </citation>
    <scope>NUCLEOTIDE SEQUENCE [LARGE SCALE GENOMIC DNA]</scope>
</reference>
<keyword evidence="5" id="KW-1185">Reference proteome</keyword>
<dbReference type="EMBL" id="CAMXCT010006079">
    <property type="protein sequence ID" value="CAI4013885.1"/>
    <property type="molecule type" value="Genomic_DNA"/>
</dbReference>
<keyword evidence="2" id="KW-0472">Membrane</keyword>
<protein>
    <submittedName>
        <fullName evidence="3">Uncharacterized protein</fullName>
    </submittedName>
</protein>
<dbReference type="EMBL" id="CAMXCT030006079">
    <property type="protein sequence ID" value="CAL4801197.1"/>
    <property type="molecule type" value="Genomic_DNA"/>
</dbReference>
<evidence type="ECO:0000313" key="4">
    <source>
        <dbReference type="EMBL" id="CAL1167260.1"/>
    </source>
</evidence>
<feature type="transmembrane region" description="Helical" evidence="2">
    <location>
        <begin position="766"/>
        <end position="785"/>
    </location>
</feature>
<feature type="transmembrane region" description="Helical" evidence="2">
    <location>
        <begin position="1516"/>
        <end position="1535"/>
    </location>
</feature>
<evidence type="ECO:0000256" key="1">
    <source>
        <dbReference type="SAM" id="MobiDB-lite"/>
    </source>
</evidence>
<sequence>AYSYATCGNLRQGTAEFFQKSLAVFLEGDSLRVFHAESTLEGGYLGNTGCSKVYKYSQNRHCGGRVAKFWEGSLDELNQSKVQIDHRVIKRVEEGIENGIDQYFIDYNLSKAFEEYKARFREQAMTYVIELYTAPLFMVSKSKCDFFASDSGKKYWGWWISIFSPEAWGFFVGVVFFFIVAMKGLDHWLDWLDTPSRPARAGAAAPASVAAAAEAGAAHASAGHPEGCLDKLPGPPPKKDEEARCMQKFRECFCCFTHGLGDALLGVCEAFVNKSKTSHRRDSNKPSRARPSHMLRLGLGFFILLSTAVYGGGVTAEMVSAKEIKGEVPSLEEASQRKIPLCTHVVYEEPLRPFQVANLTTFSKRWEDVLKNLNGKKCSAALLDDEAWNTFRSRKQLCGYHKEPTAELYVPTGAVVSKRAYRTLETFRFAASKTAFFFDKSPVLPNACPSNSPDTVCAKIKDEGVPWYTLFSLFVVAAGCGVCSLIGVAHHHFVRQDEENKQTEEEKEKKTKDEEMNKANMTKIQSLLDGFGKMSKVLEEDRKKNMKDEEMNKANMAKIESLLVDLEFGQSSQVLKQSNLRPQSDAAGSNAVQDDVESSARSTGSGSSSTTPPNKPTNICPEASMPTKQPIPRKFMFLSIHRAFAVDWQNGRSALFVLAAAVLDSDPLYDTVSESCALDGPVKAAAGDVDVTEMILVVQRVNFDLILVVTSPAALLVMLVFVMWVLGVATTLCRVVLMLRRTLQMARKEENSTAVQRLIACRRRSFWQGIGFLASLATSFILFQVAISEVLETLLDDPGYLVGLYIPRISFAVAQCINSVVNVAGVILLSKAYRLFRLPGSARPPALSWTPSRFGCQVCPRSHLRHDSDTDTGMIKGSDWEAKTEELASREISLSDLLEFYSNLGVCIMPSFQPDVHTTNDVVRLGIIPRTSSAGSSYAEFVNNGKKVIPKKMVTHNWQNLFRDLLASVIADALGEHNFELIAKLLSDKEGVEVVEQILQVQGRLQETYWICAFSVNQHASICGGNPNGDVDPVTKIPHPICTCNAPKFFNKDPPLNEHGESIKCEMNKFDDMMAFLARKDPNFTEVIAVDANLDLFGRAWCVAELFEAHRMGMAQNPMLRNTATLMTRQSTLQDIRVEDMKASRPEDVQQILEKIPDKKAFNEKLQELIFDGQVGLLAARKKADVLEQMEDLSYVLKWARLSESTDGGALIWRRWICATSHRNDAGTRRLLPGILVSADAKLDGEVKKAGTAVFFQKSLAAFLQNDSLRVLHPESGLVRGYLGNTECRRYDKYSQNRNCQGRVAEFWERALDELNQSQVRIDHTVIRRGEEGIDQYFIDYNLTKAFEEYKGRFPKEWSERQAMTFMIELYTSPVFMVSKSKCNFFASEDWGSWKFWFWWVDVFSLGAWGFFVGVVFFFIVAMKGLDKCLDCLDNLDRQSGEEPEEQGEPEEPPEEPEKPQDKWQRRVEKFCKCFCCFTHGLADALLGVFEAFVNKSNTSHRRDPKKPSRSRPSHMLRLGLGFFVLLSTAVYGAGITANMIQAKEVEGEVPNLEEAKSRPNRVSVCTHSVFEESLESHWNDKILAVYLDTWECEDRVAETHSDVRKFEVLMPYKVQGRSSKGLGTGCALDGPVKAAAGDVDVTDVTFSEAFEFETPDDDPGHYWGLHIPSFSFAVAQCINSVVNVAGVILLSKAYRLFRLPGSARPPALSWTPSRFGCQVCPRSHLRHDSDTDTGMIKGSDWEAKTEELASRGISLSDILEFYSNLGFGIMPSFQPDVHTTNDVVRLGIIPRTSSAGSSYAEFVNNGKKVIPKKMVTHNWQNLFRDLLASVIADALGEHNFELIAKLLSDKEGVEVVEQILQVQERLQETYWICAFSVNQHASICGGNPNGDVDPVTKIPHPICTCNAPKFFNKDPPLNEHGESIKCEMNKFDDMMAFLARKDPNFTEVIAVDANLDLFGRAWCVAELFEAHRMGMAQNLMLRNTATLMTRQSTLQDIRVEDMKASRPEDVQQILEKIPDKKAFNEKLQELIFDGQVGLLAARKKADVLEQMEDLSYVLKWARLSESTDGGALIWRRWICSSS</sequence>
<feature type="region of interest" description="Disordered" evidence="1">
    <location>
        <begin position="578"/>
        <end position="627"/>
    </location>
</feature>
<feature type="compositionally biased region" description="Acidic residues" evidence="1">
    <location>
        <begin position="1442"/>
        <end position="1455"/>
    </location>
</feature>
<feature type="compositionally biased region" description="Low complexity" evidence="1">
    <location>
        <begin position="599"/>
        <end position="611"/>
    </location>
</feature>
<comment type="caution">
    <text evidence="3">The sequence shown here is derived from an EMBL/GenBank/DDBJ whole genome shotgun (WGS) entry which is preliminary data.</text>
</comment>